<dbReference type="AlphaFoldDB" id="A0A9Q0MS09"/>
<feature type="domain" description="DDE Tnp4" evidence="3">
    <location>
        <begin position="156"/>
        <end position="240"/>
    </location>
</feature>
<dbReference type="EMBL" id="WJQU01000004">
    <property type="protein sequence ID" value="KAJ6636856.1"/>
    <property type="molecule type" value="Genomic_DNA"/>
</dbReference>
<comment type="caution">
    <text evidence="4">The sequence shown here is derived from an EMBL/GenBank/DDBJ whole genome shotgun (WGS) entry which is preliminary data.</text>
</comment>
<evidence type="ECO:0000256" key="2">
    <source>
        <dbReference type="ARBA" id="ARBA00022723"/>
    </source>
</evidence>
<keyword evidence="2" id="KW-0479">Metal-binding</keyword>
<proteinExistence type="predicted"/>
<evidence type="ECO:0000256" key="1">
    <source>
        <dbReference type="ARBA" id="ARBA00001968"/>
    </source>
</evidence>
<keyword evidence="5" id="KW-1185">Reference proteome</keyword>
<gene>
    <name evidence="4" type="ORF">Bhyg_15451</name>
</gene>
<dbReference type="Proteomes" id="UP001151699">
    <property type="component" value="Chromosome C"/>
</dbReference>
<sequence>MIEYFHHHLDDESGDILDQLEDDLLVVLLCRYSYQSAGVPKSHGFYDSVLFNLDENRFKTFVGCTRKHFVVIYNKIKEHPVFTGKNSEKQLSIYFQLALVMYRIGSNGNAASLRKLAALLGVGDGGTIDRITARVFESIEIGISKLAIGRRTSLGSCDYTLKLRQILVGYPGSVHDAGIFNSSNLALSPAKYFSGEEWIAVDSVYRLTQHVITPFRRNNSSPISADKKKNFNQFFSSYRVRMSTD</sequence>
<organism evidence="4 5">
    <name type="scientific">Pseudolycoriella hygida</name>
    <dbReference type="NCBI Taxonomy" id="35572"/>
    <lineage>
        <taxon>Eukaryota</taxon>
        <taxon>Metazoa</taxon>
        <taxon>Ecdysozoa</taxon>
        <taxon>Arthropoda</taxon>
        <taxon>Hexapoda</taxon>
        <taxon>Insecta</taxon>
        <taxon>Pterygota</taxon>
        <taxon>Neoptera</taxon>
        <taxon>Endopterygota</taxon>
        <taxon>Diptera</taxon>
        <taxon>Nematocera</taxon>
        <taxon>Sciaroidea</taxon>
        <taxon>Sciaridae</taxon>
        <taxon>Pseudolycoriella</taxon>
    </lineage>
</organism>
<dbReference type="Pfam" id="PF13359">
    <property type="entry name" value="DDE_Tnp_4"/>
    <property type="match status" value="1"/>
</dbReference>
<name>A0A9Q0MS09_9DIPT</name>
<evidence type="ECO:0000313" key="5">
    <source>
        <dbReference type="Proteomes" id="UP001151699"/>
    </source>
</evidence>
<dbReference type="GO" id="GO:0046872">
    <property type="term" value="F:metal ion binding"/>
    <property type="evidence" value="ECO:0007669"/>
    <property type="project" value="UniProtKB-KW"/>
</dbReference>
<reference evidence="4" key="1">
    <citation type="submission" date="2022-07" db="EMBL/GenBank/DDBJ databases">
        <authorList>
            <person name="Trinca V."/>
            <person name="Uliana J.V.C."/>
            <person name="Torres T.T."/>
            <person name="Ward R.J."/>
            <person name="Monesi N."/>
        </authorList>
    </citation>
    <scope>NUCLEOTIDE SEQUENCE</scope>
    <source>
        <strain evidence="4">HSMRA1968</strain>
        <tissue evidence="4">Whole embryos</tissue>
    </source>
</reference>
<evidence type="ECO:0000313" key="4">
    <source>
        <dbReference type="EMBL" id="KAJ6636856.1"/>
    </source>
</evidence>
<protein>
    <recommendedName>
        <fullName evidence="3">DDE Tnp4 domain-containing protein</fullName>
    </recommendedName>
</protein>
<dbReference type="InterPro" id="IPR027806">
    <property type="entry name" value="HARBI1_dom"/>
</dbReference>
<dbReference type="OrthoDB" id="7788538at2759"/>
<evidence type="ECO:0000259" key="3">
    <source>
        <dbReference type="Pfam" id="PF13359"/>
    </source>
</evidence>
<comment type="cofactor">
    <cofactor evidence="1">
        <name>a divalent metal cation</name>
        <dbReference type="ChEBI" id="CHEBI:60240"/>
    </cofactor>
</comment>
<accession>A0A9Q0MS09</accession>